<dbReference type="EMBL" id="LZZM01000043">
    <property type="protein sequence ID" value="OOM81932.1"/>
    <property type="molecule type" value="Genomic_DNA"/>
</dbReference>
<evidence type="ECO:0000313" key="1">
    <source>
        <dbReference type="EMBL" id="OOM81932.1"/>
    </source>
</evidence>
<dbReference type="AlphaFoldDB" id="A0A1S8TWG9"/>
<protein>
    <submittedName>
        <fullName evidence="1">Uncharacterized protein</fullName>
    </submittedName>
</protein>
<keyword evidence="2" id="KW-1185">Reference proteome</keyword>
<dbReference type="RefSeq" id="WP_077846072.1">
    <property type="nucleotide sequence ID" value="NZ_LZZM01000043.1"/>
</dbReference>
<sequence>MVKEDIRVTFEELGVVACHANNKRKMKSPIFDKLRLETIQLFYEKRGYIFRSADDPKKYYSMEQLQELFKNYVESIQ</sequence>
<gene>
    <name evidence="1" type="ORF">CLPUN_07940</name>
</gene>
<dbReference type="Proteomes" id="UP000190890">
    <property type="component" value="Unassembled WGS sequence"/>
</dbReference>
<accession>A0A1S8TWG9</accession>
<comment type="caution">
    <text evidence="1">The sequence shown here is derived from an EMBL/GenBank/DDBJ whole genome shotgun (WGS) entry which is preliminary data.</text>
</comment>
<organism evidence="1 2">
    <name type="scientific">Clostridium puniceum</name>
    <dbReference type="NCBI Taxonomy" id="29367"/>
    <lineage>
        <taxon>Bacteria</taxon>
        <taxon>Bacillati</taxon>
        <taxon>Bacillota</taxon>
        <taxon>Clostridia</taxon>
        <taxon>Eubacteriales</taxon>
        <taxon>Clostridiaceae</taxon>
        <taxon>Clostridium</taxon>
    </lineage>
</organism>
<reference evidence="1 2" key="1">
    <citation type="submission" date="2016-05" db="EMBL/GenBank/DDBJ databases">
        <title>Microbial solvent formation.</title>
        <authorList>
            <person name="Poehlein A."/>
            <person name="Montoya Solano J.D."/>
            <person name="Flitsch S."/>
            <person name="Krabben P."/>
            <person name="Duerre P."/>
            <person name="Daniel R."/>
        </authorList>
    </citation>
    <scope>NUCLEOTIDE SEQUENCE [LARGE SCALE GENOMIC DNA]</scope>
    <source>
        <strain evidence="1 2">DSM 2619</strain>
    </source>
</reference>
<dbReference type="OrthoDB" id="9928168at2"/>
<proteinExistence type="predicted"/>
<evidence type="ECO:0000313" key="2">
    <source>
        <dbReference type="Proteomes" id="UP000190890"/>
    </source>
</evidence>
<name>A0A1S8TWG9_9CLOT</name>